<dbReference type="Gene3D" id="2.60.40.2700">
    <property type="match status" value="1"/>
</dbReference>
<keyword evidence="3" id="KW-0677">Repeat</keyword>
<name>A0A926DTL4_9FIRM</name>
<gene>
    <name evidence="9" type="ORF">H8730_16105</name>
</gene>
<evidence type="ECO:0000313" key="10">
    <source>
        <dbReference type="Proteomes" id="UP000657006"/>
    </source>
</evidence>
<dbReference type="SUPFAM" id="SSF52317">
    <property type="entry name" value="Class I glutamine amidotransferase-like"/>
    <property type="match status" value="1"/>
</dbReference>
<sequence>MNSKKQGNRLLALLLSFCMLLTMVPVTAFAAGTNGTARAEDECDVLMFSTYLSHVPRDNRYVKAARENIPKVFAEKGYKVKTKIDLNSQEQHLTEEDMKGISLLILFFPYVSFNDKDIALMREFLQGGGRIVMIGEHGRFSPTENAVLTQAAEKLGGSFTISTRAVGKGYEIKVGSADMPETALTGGVESSLYCNYVAPISYTGSVQPVLSYDGDVWAVDQAVENGRIFAISDIDCFDPLFENNGLFKNNAQLTADTKKWILNWLLDARDNQSMVVDNKDPNLGFGGSPIVSVDVGADNHISIAGDYSFTVTYTGSNESPNGIIDADTVGTDDVVVKDADGIELLINHVEIISGEGTKSLTVRYTVEAQQTGFFTPGDYTIAVANASVADRAGKQVGGKTVASFTVIDLPVEITGPRNISIPLGGSASLSVSANVEGSAAEEFGPFTYSYQWYRKIGTSYEAINGATGASYSLPKRVTGNSGQYTYRCECRVTTKDGSSILVNSRDAVVTVQRGISIGSPTATEQNGSTTYSLTAELLDAGSETIVETGFVWGIMGSPTLSLNNGQAKTNSPATAAGNEISVTAATLAAGVSYYARAYAKTASGSVVYSAARSFGSTGTLGTFSVANNGDNTFTVTLSGGKGEQMVFYRTVNGSAVGGTHFEHKSGVLVFKEGETQKTIAVTENNPNSTYNGNAATGYSNAARTYSLELYRTMGGASVSESESSAVRTLPSYQTVNRAIFGNFEIQESSFYHAHGDYDDDDRGWTSGGRTGSDIHKAEDKYYSIASLTTPEYWRALNTAEVQFRMTFEAMEESDGYQHIQIASGMRLDFRYYPYDGDWKTENNNIPSDNGTALYQVIFEHGGSGKNANWASYSLPNADGTNPSKSNWRETWLNGGGTVGQSYVVLPLDSDWVTVGWGASGSGSDKWRTQNELFKFRVGDTQEPRLLAVAPMAQTAYASGETITVALIFDEIVDGQNSALENVSIETNLTGTLRYTGGADTNVLYFTGKVTSAFDGGEIQVTKINGTDCIKDMAGDTDSTATPADSGGTTQINLSGSSAPTVTIRNQSIADSTASATVTAKNATVLKYCWTNSAAMPAAGWMTADKNTDVALTNPVTEAGKYYLHVMAIKTSTGDAAYSSATFTVEDKNLIYLTASADNSQWAQSRSILLETSGDGTLTVRKPDSTTEPIESGASVYTALENGSYQFTFASGGETVIKTVEVERIDRTSPSVSFSELPSGWQAVFPAFTVSGNDGAGTNDSGIVSLKYKLVTERGEYPNAGLTDVTVSGGSVSNWNINGAGAVDGINYIYYVAEDGAGNMTQGYSSAIKLDTTVPGITVGASVSEGSAAMFDVEAAFGVSGGTITFTKQGGDIQWPVSGTAEGDGKGGYTFTATPGVSEEGTYVFTVTTGAGKTTQVAAPAICRVTLYAGEGSFDPMDDWENTSTWLVVSGGEVTPPTVENQQAPKRKGYTLKGWYTNTDLDQEYDSGQPVTGDISLYAGWDLNTYMIAYQLNGGALMSGVSNPTSYTVESENITLQNPEKAGNIFLGWSGTGLEENTKTVIIPKGSVGNREYTVNWAEVAVTMDGWTYGDAPNEPVLGKDSNPGGGEVTYTYYTDSGCTTKTTAANGAAVEGGTPSYAGTYYVKAEVAASGGYNAASGTDSFTIEKKEIGIEWGTPDLTYTGKEQAPTATATGLVNGDECTIAVTGAQKDANAKNTSNSYTAAASSVSNESYKLPATGLTREFTISPAGLTIQWTNTKLIYNGSAQKPTATPIGAVNGETVTVSVSGEETDANKSGETYTARASIADKNYVIKSGETTEFEIIYLSVAEGAYTLSGIEGDNGWYISDVTVNPSDGYTIAENMSGPYGSNLMLPESTGQDYMIYLKNEKGQMTGGIAVGEIKIDKEDPGITVFGNTTDYLQSDTAIITAEDSTSGVAKVEVQKDTGEFVDITDSYKDGYAVVANGKYTFRVTDNAGRTAEKSLVYSGVDTVMPVVAITATTDGGDVYTDGSWTNQNVTLTLQNIAGNLGTTKFQYKVDGGQWMEYAVPILVSADTGAEGITYTFHATSASGVESEEKSITVKRDTVVPDGDIVVKENSIKQFLNNITFGLLFNETVDVTITGIDDLSGVKSIQYYRTNEILTEEQVKVLTDWKDYKKSVSETAADAEQFIYYVKVADHAGNMICFASNGVTFDLTKPLIDGIVDGGTYYTTQKPVVTDVNLDSTTLNGQPVVGEFILTGNMDMIYTIVAVDLAGNETVVTVMMKPIASLADPLDGLIVDNVSSNDKEVIEEVLDKVNAVETENATDQEKDALQKIRDDCTVLLDKINDTDEKIADVIEGVNSYDEDTVNSADKADIEQLMEDAETLLQIDNVTENEKAILIDIIEAGHNLLDRIDEAAQAVNRDAVQSSDQVIQDTVTLEDKERLTEALEDLKSALENFGGNYTEIEAAEIQEDIERIQDALQTIQNVENAAEKIEALPNPDFIAISDEAAISDAQKAYDRLTEHEKSLVGAEWKDTLDKARKALEQAKREAEETGTPQTGDNRNLWLWTALLFFSGGTALALQTKRKKQGRL</sequence>
<keyword evidence="10" id="KW-1185">Reference proteome</keyword>
<evidence type="ECO:0000256" key="5">
    <source>
        <dbReference type="SAM" id="Coils"/>
    </source>
</evidence>
<protein>
    <submittedName>
        <fullName evidence="9">InlB B-repeat-containing protein</fullName>
    </submittedName>
</protein>
<feature type="coiled-coil region" evidence="5">
    <location>
        <begin position="2421"/>
        <end position="2477"/>
    </location>
</feature>
<keyword evidence="6" id="KW-0472">Membrane</keyword>
<dbReference type="InterPro" id="IPR013378">
    <property type="entry name" value="InlB-like_B-rpt"/>
</dbReference>
<evidence type="ECO:0000256" key="2">
    <source>
        <dbReference type="ARBA" id="ARBA00022729"/>
    </source>
</evidence>
<keyword evidence="6" id="KW-0812">Transmembrane</keyword>
<dbReference type="RefSeq" id="WP_177718141.1">
    <property type="nucleotide sequence ID" value="NZ_JACRSQ010000043.1"/>
</dbReference>
<dbReference type="Proteomes" id="UP000657006">
    <property type="component" value="Unassembled WGS sequence"/>
</dbReference>
<evidence type="ECO:0000256" key="4">
    <source>
        <dbReference type="ARBA" id="ARBA00022837"/>
    </source>
</evidence>
<reference evidence="9" key="1">
    <citation type="submission" date="2020-08" db="EMBL/GenBank/DDBJ databases">
        <title>Genome public.</title>
        <authorList>
            <person name="Liu C."/>
            <person name="Sun Q."/>
        </authorList>
    </citation>
    <scope>NUCLEOTIDE SEQUENCE</scope>
    <source>
        <strain evidence="9">NSJ-32</strain>
    </source>
</reference>
<dbReference type="SUPFAM" id="SSF141072">
    <property type="entry name" value="CalX-like"/>
    <property type="match status" value="1"/>
</dbReference>
<comment type="caution">
    <text evidence="9">The sequence shown here is derived from an EMBL/GenBank/DDBJ whole genome shotgun (WGS) entry which is preliminary data.</text>
</comment>
<dbReference type="InterPro" id="IPR038081">
    <property type="entry name" value="CalX-like_sf"/>
</dbReference>
<evidence type="ECO:0000256" key="7">
    <source>
        <dbReference type="SAM" id="SignalP"/>
    </source>
</evidence>
<accession>A0A926DTL4</accession>
<dbReference type="GO" id="GO:0030313">
    <property type="term" value="C:cell envelope"/>
    <property type="evidence" value="ECO:0007669"/>
    <property type="project" value="UniProtKB-SubCell"/>
</dbReference>
<keyword evidence="5" id="KW-0175">Coiled coil</keyword>
<feature type="signal peptide" evidence="7">
    <location>
        <begin position="1"/>
        <end position="30"/>
    </location>
</feature>
<feature type="transmembrane region" description="Helical" evidence="6">
    <location>
        <begin position="2545"/>
        <end position="2562"/>
    </location>
</feature>
<evidence type="ECO:0000256" key="6">
    <source>
        <dbReference type="SAM" id="Phobius"/>
    </source>
</evidence>
<evidence type="ECO:0000256" key="1">
    <source>
        <dbReference type="ARBA" id="ARBA00004196"/>
    </source>
</evidence>
<dbReference type="InterPro" id="IPR003644">
    <property type="entry name" value="Calx_beta"/>
</dbReference>
<dbReference type="Pfam" id="PF09479">
    <property type="entry name" value="Flg_new"/>
    <property type="match status" value="2"/>
</dbReference>
<keyword evidence="2 7" id="KW-0732">Signal</keyword>
<keyword evidence="4" id="KW-0106">Calcium</keyword>
<dbReference type="Gene3D" id="2.60.40.4270">
    <property type="entry name" value="Listeria-Bacteroides repeat domain"/>
    <property type="match status" value="1"/>
</dbReference>
<dbReference type="GO" id="GO:0007154">
    <property type="term" value="P:cell communication"/>
    <property type="evidence" value="ECO:0007669"/>
    <property type="project" value="InterPro"/>
</dbReference>
<feature type="chain" id="PRO_5037439218" evidence="7">
    <location>
        <begin position="31"/>
        <end position="2572"/>
    </location>
</feature>
<dbReference type="GO" id="GO:0016020">
    <property type="term" value="C:membrane"/>
    <property type="evidence" value="ECO:0007669"/>
    <property type="project" value="InterPro"/>
</dbReference>
<keyword evidence="6" id="KW-1133">Transmembrane helix</keyword>
<feature type="domain" description="Calx-beta" evidence="8">
    <location>
        <begin position="628"/>
        <end position="682"/>
    </location>
</feature>
<dbReference type="NCBIfam" id="TIGR02543">
    <property type="entry name" value="List_Bact_rpt"/>
    <property type="match status" value="1"/>
</dbReference>
<organism evidence="9 10">
    <name type="scientific">Bianquea renquensis</name>
    <dbReference type="NCBI Taxonomy" id="2763661"/>
    <lineage>
        <taxon>Bacteria</taxon>
        <taxon>Bacillati</taxon>
        <taxon>Bacillota</taxon>
        <taxon>Clostridia</taxon>
        <taxon>Eubacteriales</taxon>
        <taxon>Bianqueaceae</taxon>
        <taxon>Bianquea</taxon>
    </lineage>
</organism>
<evidence type="ECO:0000259" key="8">
    <source>
        <dbReference type="Pfam" id="PF03160"/>
    </source>
</evidence>
<proteinExistence type="predicted"/>
<comment type="subcellular location">
    <subcellularLocation>
        <location evidence="1">Cell envelope</location>
    </subcellularLocation>
</comment>
<dbReference type="Gene3D" id="2.60.40.2030">
    <property type="match status" value="1"/>
</dbReference>
<dbReference type="Pfam" id="PF03160">
    <property type="entry name" value="Calx-beta"/>
    <property type="match status" value="1"/>
</dbReference>
<dbReference type="InterPro" id="IPR029062">
    <property type="entry name" value="Class_I_gatase-like"/>
</dbReference>
<evidence type="ECO:0000313" key="9">
    <source>
        <dbReference type="EMBL" id="MBC8545065.1"/>
    </source>
</evidence>
<dbReference type="EMBL" id="JACRSQ010000043">
    <property type="protein sequence ID" value="MBC8545065.1"/>
    <property type="molecule type" value="Genomic_DNA"/>
</dbReference>
<evidence type="ECO:0000256" key="3">
    <source>
        <dbReference type="ARBA" id="ARBA00022737"/>
    </source>
</evidence>
<dbReference type="InterPro" id="IPR042229">
    <property type="entry name" value="Listeria/Bacterioides_rpt_sf"/>
</dbReference>